<dbReference type="Gene3D" id="2.60.120.620">
    <property type="entry name" value="q2cbj1_9rhob like domain"/>
    <property type="match status" value="1"/>
</dbReference>
<dbReference type="SUPFAM" id="SSF51197">
    <property type="entry name" value="Clavaminate synthase-like"/>
    <property type="match status" value="1"/>
</dbReference>
<dbReference type="GO" id="GO:0001561">
    <property type="term" value="P:fatty acid alpha-oxidation"/>
    <property type="evidence" value="ECO:0007669"/>
    <property type="project" value="InterPro"/>
</dbReference>
<evidence type="ECO:0000256" key="4">
    <source>
        <dbReference type="ARBA" id="ARBA00034924"/>
    </source>
</evidence>
<accession>A0A5E4MPZ2</accession>
<dbReference type="OrthoDB" id="2328924at2759"/>
<evidence type="ECO:0000256" key="2">
    <source>
        <dbReference type="ARBA" id="ARBA00034809"/>
    </source>
</evidence>
<dbReference type="AlphaFoldDB" id="A0A5E4MPZ2"/>
<evidence type="ECO:0000313" key="5">
    <source>
        <dbReference type="EMBL" id="VVC34362.1"/>
    </source>
</evidence>
<dbReference type="InterPro" id="IPR008775">
    <property type="entry name" value="Phytyl_CoA_dOase-like"/>
</dbReference>
<keyword evidence="5" id="KW-0223">Dioxygenase</keyword>
<keyword evidence="5" id="KW-0560">Oxidoreductase</keyword>
<reference evidence="5 6" key="1">
    <citation type="submission" date="2019-08" db="EMBL/GenBank/DDBJ databases">
        <authorList>
            <person name="Alioto T."/>
            <person name="Alioto T."/>
            <person name="Gomez Garrido J."/>
        </authorList>
    </citation>
    <scope>NUCLEOTIDE SEQUENCE [LARGE SCALE GENOMIC DNA]</scope>
</reference>
<protein>
    <recommendedName>
        <fullName evidence="2">phytanoyl-CoA dioxygenase</fullName>
        <ecNumber evidence="2">1.14.11.18</ecNumber>
    </recommendedName>
    <alternativeName>
        <fullName evidence="3">Phytanic acid oxidase</fullName>
    </alternativeName>
    <alternativeName>
        <fullName evidence="4">Phytanoyl-CoA alpha-hydroxylase</fullName>
    </alternativeName>
</protein>
<comment type="similarity">
    <text evidence="1">Belongs to the PhyH family.</text>
</comment>
<dbReference type="EC" id="1.14.11.18" evidence="2"/>
<keyword evidence="6" id="KW-1185">Reference proteome</keyword>
<evidence type="ECO:0000256" key="3">
    <source>
        <dbReference type="ARBA" id="ARBA00034921"/>
    </source>
</evidence>
<dbReference type="EMBL" id="CABPRJ010000992">
    <property type="protein sequence ID" value="VVC34362.1"/>
    <property type="molecule type" value="Genomic_DNA"/>
</dbReference>
<sequence>MEHEINIYDYKYSISDLALTREQRDFYEVNGYLVIPKLIPDYLLDRCCDHFVDLCNGKAPRNQITMMKDISRMKCNYQGEYLYAKAQDILYDEEFYEYARYPKMLDIVESIIGPNVMAMHSMFINKQPDIGTNSSRHPVHQDLHYFPFRPTNWIVAAWTACGSVTENNGCLYVIPGSHTSELHSHYYPEPKDGEINKMYHEMKTNKNENYKKVFLEMEKGDTVFFHPLLIHGSGINKSQDFRRCISVHYASSDCYYIDVAGTSQESIQNEILDIAAKKGLTNIDYKLIWKNRGRLIRGLKANL</sequence>
<dbReference type="Pfam" id="PF05721">
    <property type="entry name" value="PhyH"/>
    <property type="match status" value="1"/>
</dbReference>
<evidence type="ECO:0000256" key="1">
    <source>
        <dbReference type="ARBA" id="ARBA00005830"/>
    </source>
</evidence>
<name>A0A5E4MPZ2_9HEMI</name>
<dbReference type="InterPro" id="IPR047128">
    <property type="entry name" value="PhyH"/>
</dbReference>
<dbReference type="Proteomes" id="UP000325440">
    <property type="component" value="Unassembled WGS sequence"/>
</dbReference>
<proteinExistence type="inferred from homology"/>
<dbReference type="PANTHER" id="PTHR21308">
    <property type="entry name" value="PHYTANOYL-COA ALPHA-HYDROXYLASE"/>
    <property type="match status" value="1"/>
</dbReference>
<gene>
    <name evidence="5" type="ORF">CINCED_3A025268</name>
</gene>
<evidence type="ECO:0000313" key="6">
    <source>
        <dbReference type="Proteomes" id="UP000325440"/>
    </source>
</evidence>
<dbReference type="PANTHER" id="PTHR21308:SF1">
    <property type="entry name" value="PHYTANOYL-COA DIOXYGENASE, PEROXISOMAL"/>
    <property type="match status" value="1"/>
</dbReference>
<organism evidence="5 6">
    <name type="scientific">Cinara cedri</name>
    <dbReference type="NCBI Taxonomy" id="506608"/>
    <lineage>
        <taxon>Eukaryota</taxon>
        <taxon>Metazoa</taxon>
        <taxon>Ecdysozoa</taxon>
        <taxon>Arthropoda</taxon>
        <taxon>Hexapoda</taxon>
        <taxon>Insecta</taxon>
        <taxon>Pterygota</taxon>
        <taxon>Neoptera</taxon>
        <taxon>Paraneoptera</taxon>
        <taxon>Hemiptera</taxon>
        <taxon>Sternorrhyncha</taxon>
        <taxon>Aphidomorpha</taxon>
        <taxon>Aphidoidea</taxon>
        <taxon>Aphididae</taxon>
        <taxon>Lachninae</taxon>
        <taxon>Cinara</taxon>
    </lineage>
</organism>
<dbReference type="GO" id="GO:0048244">
    <property type="term" value="F:phytanoyl-CoA dioxygenase activity"/>
    <property type="evidence" value="ECO:0007669"/>
    <property type="project" value="UniProtKB-EC"/>
</dbReference>